<accession>A0A1Y2MB30</accession>
<evidence type="ECO:0000256" key="1">
    <source>
        <dbReference type="SAM" id="MobiDB-lite"/>
    </source>
</evidence>
<protein>
    <submittedName>
        <fullName evidence="2">Uncharacterized protein</fullName>
    </submittedName>
</protein>
<gene>
    <name evidence="2" type="ORF">B5807_02940</name>
</gene>
<sequence length="136" mass="15641">MLFHTLATWNKISLKQQLISKKWSTTQYSCVGTTPTSSCDKECKYEDTRHNWTLFAHDISHQQTARSRTTHSIRLPSGSRQYTLLSFPTAPVRSTTFPPSKTYQTHSTKYPHTFKFDLPQLHSPANPPIPHLQDNP</sequence>
<reference evidence="2 3" key="1">
    <citation type="journal article" date="2017" name="Genome Announc.">
        <title>Genome sequence of the saprophytic ascomycete Epicoccum nigrum ICMP 19927 strain isolated from New Zealand.</title>
        <authorList>
            <person name="Fokin M."/>
            <person name="Fleetwood D."/>
            <person name="Weir B.S."/>
            <person name="Villas-Boas S.G."/>
        </authorList>
    </citation>
    <scope>NUCLEOTIDE SEQUENCE [LARGE SCALE GENOMIC DNA]</scope>
    <source>
        <strain evidence="2 3">ICMP 19927</strain>
    </source>
</reference>
<dbReference type="AlphaFoldDB" id="A0A1Y2MB30"/>
<feature type="region of interest" description="Disordered" evidence="1">
    <location>
        <begin position="116"/>
        <end position="136"/>
    </location>
</feature>
<name>A0A1Y2MB30_EPING</name>
<organism evidence="2 3">
    <name type="scientific">Epicoccum nigrum</name>
    <name type="common">Soil fungus</name>
    <name type="synonym">Epicoccum purpurascens</name>
    <dbReference type="NCBI Taxonomy" id="105696"/>
    <lineage>
        <taxon>Eukaryota</taxon>
        <taxon>Fungi</taxon>
        <taxon>Dikarya</taxon>
        <taxon>Ascomycota</taxon>
        <taxon>Pezizomycotina</taxon>
        <taxon>Dothideomycetes</taxon>
        <taxon>Pleosporomycetidae</taxon>
        <taxon>Pleosporales</taxon>
        <taxon>Pleosporineae</taxon>
        <taxon>Didymellaceae</taxon>
        <taxon>Epicoccum</taxon>
    </lineage>
</organism>
<evidence type="ECO:0000313" key="2">
    <source>
        <dbReference type="EMBL" id="OSS53201.1"/>
    </source>
</evidence>
<dbReference type="EMBL" id="KZ107839">
    <property type="protein sequence ID" value="OSS53201.1"/>
    <property type="molecule type" value="Genomic_DNA"/>
</dbReference>
<keyword evidence="3" id="KW-1185">Reference proteome</keyword>
<dbReference type="InParanoid" id="A0A1Y2MB30"/>
<proteinExistence type="predicted"/>
<evidence type="ECO:0000313" key="3">
    <source>
        <dbReference type="Proteomes" id="UP000193240"/>
    </source>
</evidence>
<dbReference type="Proteomes" id="UP000193240">
    <property type="component" value="Unassembled WGS sequence"/>
</dbReference>